<evidence type="ECO:0000313" key="1">
    <source>
        <dbReference type="EMBL" id="NIZ69188.1"/>
    </source>
</evidence>
<dbReference type="AlphaFoldDB" id="A0A968KVJ5"/>
<evidence type="ECO:0000313" key="2">
    <source>
        <dbReference type="Proteomes" id="UP000778951"/>
    </source>
</evidence>
<dbReference type="RefSeq" id="WP_167695286.1">
    <property type="nucleotide sequence ID" value="NZ_CP118181.1"/>
</dbReference>
<organism evidence="1 2">
    <name type="scientific">Entomospira culicis</name>
    <dbReference type="NCBI Taxonomy" id="2719989"/>
    <lineage>
        <taxon>Bacteria</taxon>
        <taxon>Pseudomonadati</taxon>
        <taxon>Spirochaetota</taxon>
        <taxon>Spirochaetia</taxon>
        <taxon>Spirochaetales</taxon>
        <taxon>Spirochaetaceae</taxon>
        <taxon>Entomospira</taxon>
    </lineage>
</organism>
<dbReference type="NCBIfam" id="NF045581">
    <property type="entry name" value="PG0541_fam"/>
    <property type="match status" value="1"/>
</dbReference>
<dbReference type="Gene3D" id="3.30.70.120">
    <property type="match status" value="1"/>
</dbReference>
<proteinExistence type="predicted"/>
<gene>
    <name evidence="1" type="ORF">HCT48_03040</name>
</gene>
<keyword evidence="2" id="KW-1185">Reference proteome</keyword>
<sequence length="97" mass="11355">MSKPFYRIEIIINQSLRDELLQEFQTIECQYFTEIPLAYGQGRQEPKQGDGIWPETNGIFIIYGDEKTLKDLRTSIDLIKERFPHEGIKMFALKSQG</sequence>
<protein>
    <submittedName>
        <fullName evidence="1">Uncharacterized protein</fullName>
    </submittedName>
</protein>
<dbReference type="InterPro" id="IPR015867">
    <property type="entry name" value="N-reg_PII/ATP_PRibTrfase_C"/>
</dbReference>
<dbReference type="EMBL" id="JAATLM010000001">
    <property type="protein sequence ID" value="NIZ69188.1"/>
    <property type="molecule type" value="Genomic_DNA"/>
</dbReference>
<dbReference type="Proteomes" id="UP000778951">
    <property type="component" value="Unassembled WGS sequence"/>
</dbReference>
<accession>A0A968KVJ5</accession>
<comment type="caution">
    <text evidence="1">The sequence shown here is derived from an EMBL/GenBank/DDBJ whole genome shotgun (WGS) entry which is preliminary data.</text>
</comment>
<name>A0A968KVJ5_9SPIO</name>
<reference evidence="1" key="1">
    <citation type="submission" date="2020-03" db="EMBL/GenBank/DDBJ databases">
        <title>Spirochaetal bacteria isolated from arthropods constitute a novel genus Entomospira genus novum within the order Spirochaetales.</title>
        <authorList>
            <person name="Grana-Miraglia L."/>
            <person name="Sikutova S."/>
            <person name="Fingerle V."/>
            <person name="Sing A."/>
            <person name="Castillo-Ramirez S."/>
            <person name="Margos G."/>
            <person name="Rudolf I."/>
        </authorList>
    </citation>
    <scope>NUCLEOTIDE SEQUENCE</scope>
    <source>
        <strain evidence="1">BR149</strain>
    </source>
</reference>